<evidence type="ECO:0000313" key="1">
    <source>
        <dbReference type="EMBL" id="MBB6673622.1"/>
    </source>
</evidence>
<sequence>MRKIQNLKWKHDMTFHNVSERRLSLDQVHDRILRFMNQDPRGSYNLMIGTDCQVFPGYTNFITGIVIQRKGKGAWACYRQVILPRELLSIKEKLSLETSYSEEIALHLIGDRLAQMENVVLPYVYQGATFDAYIDVDAGTDPAVSKTAAYVEDMRHRVEAVGMKARLKPDAVIASAYANRYTKRPGKMQS</sequence>
<keyword evidence="2" id="KW-1185">Reference proteome</keyword>
<dbReference type="Pfam" id="PF04308">
    <property type="entry name" value="RNaseH_like"/>
    <property type="match status" value="1"/>
</dbReference>
<evidence type="ECO:0000313" key="2">
    <source>
        <dbReference type="Proteomes" id="UP000547209"/>
    </source>
</evidence>
<dbReference type="PANTHER" id="PTHR39961:SF1">
    <property type="entry name" value="DUF458 DOMAIN-CONTAINING PROTEIN"/>
    <property type="match status" value="1"/>
</dbReference>
<dbReference type="RefSeq" id="WP_185671491.1">
    <property type="nucleotide sequence ID" value="NZ_JACJVP010000041.1"/>
</dbReference>
<dbReference type="InterPro" id="IPR007405">
    <property type="entry name" value="Phage_KVP40_Orf299"/>
</dbReference>
<comment type="caution">
    <text evidence="1">The sequence shown here is derived from an EMBL/GenBank/DDBJ whole genome shotgun (WGS) entry which is preliminary data.</text>
</comment>
<organism evidence="1 2">
    <name type="scientific">Cohnella nanjingensis</name>
    <dbReference type="NCBI Taxonomy" id="1387779"/>
    <lineage>
        <taxon>Bacteria</taxon>
        <taxon>Bacillati</taxon>
        <taxon>Bacillota</taxon>
        <taxon>Bacilli</taxon>
        <taxon>Bacillales</taxon>
        <taxon>Paenibacillaceae</taxon>
        <taxon>Cohnella</taxon>
    </lineage>
</organism>
<dbReference type="PANTHER" id="PTHR39961">
    <property type="entry name" value="HYPOTHETICAL CYTOSOLIC PROTEIN"/>
    <property type="match status" value="1"/>
</dbReference>
<dbReference type="AlphaFoldDB" id="A0A7X0RTW5"/>
<protein>
    <submittedName>
        <fullName evidence="1">Ribonuclease H-like YkuK family protein</fullName>
    </submittedName>
</protein>
<reference evidence="1 2" key="1">
    <citation type="submission" date="2020-08" db="EMBL/GenBank/DDBJ databases">
        <title>Cohnella phylogeny.</title>
        <authorList>
            <person name="Dunlap C."/>
        </authorList>
    </citation>
    <scope>NUCLEOTIDE SEQUENCE [LARGE SCALE GENOMIC DNA]</scope>
    <source>
        <strain evidence="1 2">DSM 28246</strain>
    </source>
</reference>
<dbReference type="EMBL" id="JACJVP010000041">
    <property type="protein sequence ID" value="MBB6673622.1"/>
    <property type="molecule type" value="Genomic_DNA"/>
</dbReference>
<name>A0A7X0RTW5_9BACL</name>
<gene>
    <name evidence="1" type="ORF">H7C19_23355</name>
</gene>
<proteinExistence type="predicted"/>
<accession>A0A7X0RTW5</accession>
<dbReference type="Proteomes" id="UP000547209">
    <property type="component" value="Unassembled WGS sequence"/>
</dbReference>